<gene>
    <name evidence="2" type="ORF">BCR44DRAFT_1115643</name>
</gene>
<organism evidence="2 3">
    <name type="scientific">Catenaria anguillulae PL171</name>
    <dbReference type="NCBI Taxonomy" id="765915"/>
    <lineage>
        <taxon>Eukaryota</taxon>
        <taxon>Fungi</taxon>
        <taxon>Fungi incertae sedis</taxon>
        <taxon>Blastocladiomycota</taxon>
        <taxon>Blastocladiomycetes</taxon>
        <taxon>Blastocladiales</taxon>
        <taxon>Catenariaceae</taxon>
        <taxon>Catenaria</taxon>
    </lineage>
</organism>
<feature type="region of interest" description="Disordered" evidence="1">
    <location>
        <begin position="42"/>
        <end position="121"/>
    </location>
</feature>
<comment type="caution">
    <text evidence="2">The sequence shown here is derived from an EMBL/GenBank/DDBJ whole genome shotgun (WGS) entry which is preliminary data.</text>
</comment>
<dbReference type="AlphaFoldDB" id="A0A1Y2HLZ3"/>
<sequence>MSGWLHCRSTHSTRNAIEHTCMPGMAKVSRTANHERLVATYGNTNHRDAHHTNGSLRPTDLDNPIHAAGPSPGPIRRQTPPRLHPIAPQHGRQHGHGRDSGPICHRGTDAYARPRPRGKPL</sequence>
<name>A0A1Y2HLZ3_9FUNG</name>
<accession>A0A1Y2HLZ3</accession>
<keyword evidence="3" id="KW-1185">Reference proteome</keyword>
<evidence type="ECO:0000313" key="3">
    <source>
        <dbReference type="Proteomes" id="UP000193411"/>
    </source>
</evidence>
<dbReference type="EMBL" id="MCFL01000021">
    <property type="protein sequence ID" value="ORZ35637.1"/>
    <property type="molecule type" value="Genomic_DNA"/>
</dbReference>
<proteinExistence type="predicted"/>
<evidence type="ECO:0000256" key="1">
    <source>
        <dbReference type="SAM" id="MobiDB-lite"/>
    </source>
</evidence>
<protein>
    <submittedName>
        <fullName evidence="2">Uncharacterized protein</fullName>
    </submittedName>
</protein>
<reference evidence="2 3" key="1">
    <citation type="submission" date="2016-07" db="EMBL/GenBank/DDBJ databases">
        <title>Pervasive Adenine N6-methylation of Active Genes in Fungi.</title>
        <authorList>
            <consortium name="DOE Joint Genome Institute"/>
            <person name="Mondo S.J."/>
            <person name="Dannebaum R.O."/>
            <person name="Kuo R.C."/>
            <person name="Labutti K."/>
            <person name="Haridas S."/>
            <person name="Kuo A."/>
            <person name="Salamov A."/>
            <person name="Ahrendt S.R."/>
            <person name="Lipzen A."/>
            <person name="Sullivan W."/>
            <person name="Andreopoulos W.B."/>
            <person name="Clum A."/>
            <person name="Lindquist E."/>
            <person name="Daum C."/>
            <person name="Ramamoorthy G.K."/>
            <person name="Gryganskyi A."/>
            <person name="Culley D."/>
            <person name="Magnuson J.K."/>
            <person name="James T.Y."/>
            <person name="O'Malley M.A."/>
            <person name="Stajich J.E."/>
            <person name="Spatafora J.W."/>
            <person name="Visel A."/>
            <person name="Grigoriev I.V."/>
        </authorList>
    </citation>
    <scope>NUCLEOTIDE SEQUENCE [LARGE SCALE GENOMIC DNA]</scope>
    <source>
        <strain evidence="2 3">PL171</strain>
    </source>
</reference>
<dbReference type="Proteomes" id="UP000193411">
    <property type="component" value="Unassembled WGS sequence"/>
</dbReference>
<evidence type="ECO:0000313" key="2">
    <source>
        <dbReference type="EMBL" id="ORZ35637.1"/>
    </source>
</evidence>